<name>A0AB39YGT9_9ACTN</name>
<accession>A0AB39YGT9</accession>
<gene>
    <name evidence="1" type="ORF">AB5J51_38905</name>
</gene>
<dbReference type="GO" id="GO:0004659">
    <property type="term" value="F:prenyltransferase activity"/>
    <property type="evidence" value="ECO:0007669"/>
    <property type="project" value="InterPro"/>
</dbReference>
<dbReference type="AlphaFoldDB" id="A0AB39YGT9"/>
<dbReference type="EMBL" id="CP165727">
    <property type="protein sequence ID" value="XDV69168.1"/>
    <property type="molecule type" value="Genomic_DNA"/>
</dbReference>
<reference evidence="1" key="1">
    <citation type="submission" date="2024-08" db="EMBL/GenBank/DDBJ databases">
        <authorList>
            <person name="Yu S.T."/>
        </authorList>
    </citation>
    <scope>NUCLEOTIDE SEQUENCE</scope>
    <source>
        <strain evidence="1">R33</strain>
    </source>
</reference>
<evidence type="ECO:0000313" key="1">
    <source>
        <dbReference type="EMBL" id="XDV69168.1"/>
    </source>
</evidence>
<protein>
    <submittedName>
        <fullName evidence="1">Polyprenyl synthetase family protein</fullName>
    </submittedName>
</protein>
<dbReference type="InterPro" id="IPR000092">
    <property type="entry name" value="Polyprenyl_synt"/>
</dbReference>
<dbReference type="SUPFAM" id="SSF48576">
    <property type="entry name" value="Terpenoid synthases"/>
    <property type="match status" value="1"/>
</dbReference>
<sequence length="180" mass="19512">MIDLERDSSPLPDEELLHCVTEFKSTRYSILAPLRLGLLAAGADLAADDERLLRYATALGIAGQMRNDYLDLSGEGGAGPGSDIRAGRRAYAVRAVLAATDGAERAVVEKALGDVDCPRESVDHIRDRARRHGIDARIRADIRRHAQTATAEAAAGTPHWRTEAVSFFTHLPHVVAHTVQ</sequence>
<dbReference type="Pfam" id="PF00348">
    <property type="entry name" value="polyprenyl_synt"/>
    <property type="match status" value="1"/>
</dbReference>
<dbReference type="RefSeq" id="WP_369780396.1">
    <property type="nucleotide sequence ID" value="NZ_CP165727.1"/>
</dbReference>
<organism evidence="1">
    <name type="scientific">Streptomyces sp. R33</name>
    <dbReference type="NCBI Taxonomy" id="3238629"/>
    <lineage>
        <taxon>Bacteria</taxon>
        <taxon>Bacillati</taxon>
        <taxon>Actinomycetota</taxon>
        <taxon>Actinomycetes</taxon>
        <taxon>Kitasatosporales</taxon>
        <taxon>Streptomycetaceae</taxon>
        <taxon>Streptomyces</taxon>
    </lineage>
</organism>
<dbReference type="GO" id="GO:0008299">
    <property type="term" value="P:isoprenoid biosynthetic process"/>
    <property type="evidence" value="ECO:0007669"/>
    <property type="project" value="InterPro"/>
</dbReference>
<proteinExistence type="predicted"/>
<dbReference type="InterPro" id="IPR008949">
    <property type="entry name" value="Isoprenoid_synthase_dom_sf"/>
</dbReference>
<dbReference type="Gene3D" id="1.10.600.10">
    <property type="entry name" value="Farnesyl Diphosphate Synthase"/>
    <property type="match status" value="1"/>
</dbReference>